<protein>
    <recommendedName>
        <fullName evidence="5">HTH araC/xylS-type domain-containing protein</fullName>
    </recommendedName>
</protein>
<dbReference type="GO" id="GO:0043565">
    <property type="term" value="F:sequence-specific DNA binding"/>
    <property type="evidence" value="ECO:0007669"/>
    <property type="project" value="InterPro"/>
</dbReference>
<evidence type="ECO:0000256" key="4">
    <source>
        <dbReference type="SAM" id="MobiDB-lite"/>
    </source>
</evidence>
<dbReference type="InterPro" id="IPR003313">
    <property type="entry name" value="AraC-bd"/>
</dbReference>
<reference evidence="6" key="1">
    <citation type="submission" date="2016-08" db="EMBL/GenBank/DDBJ databases">
        <title>Complete Genome Seqeunce of Paenibacillus sp. BIHB 4019 from tea rhizoplane.</title>
        <authorList>
            <person name="Thakur R."/>
            <person name="Swarnkar M.K."/>
            <person name="Gulati A."/>
        </authorList>
    </citation>
    <scope>NUCLEOTIDE SEQUENCE [LARGE SCALE GENOMIC DNA]</scope>
    <source>
        <strain evidence="6">BIHB4019</strain>
    </source>
</reference>
<gene>
    <name evidence="6" type="ORF">BBD42_07045</name>
</gene>
<accession>A0A1B2DEV8</accession>
<dbReference type="PANTHER" id="PTHR43280:SF30">
    <property type="entry name" value="MMSAB OPERON REGULATORY PROTEIN"/>
    <property type="match status" value="1"/>
</dbReference>
<feature type="domain" description="HTH araC/xylS-type" evidence="5">
    <location>
        <begin position="203"/>
        <end position="301"/>
    </location>
</feature>
<dbReference type="SUPFAM" id="SSF46689">
    <property type="entry name" value="Homeodomain-like"/>
    <property type="match status" value="2"/>
</dbReference>
<dbReference type="SMART" id="SM00342">
    <property type="entry name" value="HTH_ARAC"/>
    <property type="match status" value="1"/>
</dbReference>
<dbReference type="InterPro" id="IPR037923">
    <property type="entry name" value="HTH-like"/>
</dbReference>
<dbReference type="Pfam" id="PF02311">
    <property type="entry name" value="AraC_binding"/>
    <property type="match status" value="1"/>
</dbReference>
<evidence type="ECO:0000313" key="6">
    <source>
        <dbReference type="EMBL" id="ANY66248.1"/>
    </source>
</evidence>
<dbReference type="PROSITE" id="PS01124">
    <property type="entry name" value="HTH_ARAC_FAMILY_2"/>
    <property type="match status" value="1"/>
</dbReference>
<dbReference type="InterPro" id="IPR009057">
    <property type="entry name" value="Homeodomain-like_sf"/>
</dbReference>
<dbReference type="PANTHER" id="PTHR43280">
    <property type="entry name" value="ARAC-FAMILY TRANSCRIPTIONAL REGULATOR"/>
    <property type="match status" value="1"/>
</dbReference>
<evidence type="ECO:0000256" key="2">
    <source>
        <dbReference type="ARBA" id="ARBA00023125"/>
    </source>
</evidence>
<evidence type="ECO:0000256" key="1">
    <source>
        <dbReference type="ARBA" id="ARBA00023015"/>
    </source>
</evidence>
<feature type="region of interest" description="Disordered" evidence="4">
    <location>
        <begin position="119"/>
        <end position="141"/>
    </location>
</feature>
<dbReference type="SUPFAM" id="SSF51215">
    <property type="entry name" value="Regulatory protein AraC"/>
    <property type="match status" value="1"/>
</dbReference>
<evidence type="ECO:0000256" key="3">
    <source>
        <dbReference type="ARBA" id="ARBA00023163"/>
    </source>
</evidence>
<name>A0A1B2DEV8_9BACL</name>
<dbReference type="AlphaFoldDB" id="A0A1B2DEV8"/>
<keyword evidence="3" id="KW-0804">Transcription</keyword>
<dbReference type="GO" id="GO:0003700">
    <property type="term" value="F:DNA-binding transcription factor activity"/>
    <property type="evidence" value="ECO:0007669"/>
    <property type="project" value="InterPro"/>
</dbReference>
<feature type="compositionally biased region" description="Basic and acidic residues" evidence="4">
    <location>
        <begin position="128"/>
        <end position="141"/>
    </location>
</feature>
<dbReference type="PROSITE" id="PS00041">
    <property type="entry name" value="HTH_ARAC_FAMILY_1"/>
    <property type="match status" value="1"/>
</dbReference>
<dbReference type="Gene3D" id="1.10.10.60">
    <property type="entry name" value="Homeodomain-like"/>
    <property type="match status" value="2"/>
</dbReference>
<dbReference type="EMBL" id="CP016808">
    <property type="protein sequence ID" value="ANY66248.1"/>
    <property type="molecule type" value="Genomic_DNA"/>
</dbReference>
<dbReference type="InterPro" id="IPR018062">
    <property type="entry name" value="HTH_AraC-typ_CS"/>
</dbReference>
<keyword evidence="2" id="KW-0238">DNA-binding</keyword>
<dbReference type="CDD" id="cd06986">
    <property type="entry name" value="cupin_MmsR-like_N"/>
    <property type="match status" value="1"/>
</dbReference>
<evidence type="ECO:0000259" key="5">
    <source>
        <dbReference type="PROSITE" id="PS01124"/>
    </source>
</evidence>
<dbReference type="InterPro" id="IPR018060">
    <property type="entry name" value="HTH_AraC"/>
</dbReference>
<keyword evidence="1" id="KW-0805">Transcription regulation</keyword>
<sequence>MPLTEVRHNRETPQRQMELFLRFFGKEECEHGHSWGPGLRDLYIIHYVISGSGEFSTGGETYQLSQGQGFLITPGAIVHYTANEADPWVYSWVGFDGLHARAFMRRAGLSVSQPIFRAKRTGGGRSRSKSESESCESNREDSDCANWFDTSHQELVNAHETGCRDILYQSILYRLIGELMECADPALVDAQPLRANSKETYINEAITYIENNYSQKTTVEQIAHAVGLDRTYLSSLFKQQFDLSLQAFLLQFRMNRAVELLSSKQLSVSDISRSVGYTDPFLFSKMFKKVIGQSPRRTRELLEEQQGKL</sequence>
<dbReference type="Gene3D" id="2.60.120.280">
    <property type="entry name" value="Regulatory protein AraC"/>
    <property type="match status" value="1"/>
</dbReference>
<proteinExistence type="predicted"/>
<dbReference type="RefSeq" id="WP_099517618.1">
    <property type="nucleotide sequence ID" value="NZ_CP016808.1"/>
</dbReference>
<dbReference type="Pfam" id="PF12833">
    <property type="entry name" value="HTH_18"/>
    <property type="match status" value="1"/>
</dbReference>
<organism evidence="6">
    <name type="scientific">Paenibacillus sp. BIHB 4019</name>
    <dbReference type="NCBI Taxonomy" id="1870819"/>
    <lineage>
        <taxon>Bacteria</taxon>
        <taxon>Bacillati</taxon>
        <taxon>Bacillota</taxon>
        <taxon>Bacilli</taxon>
        <taxon>Bacillales</taxon>
        <taxon>Paenibacillaceae</taxon>
        <taxon>Paenibacillus</taxon>
    </lineage>
</organism>